<accession>A0A5C4RU68</accession>
<evidence type="ECO:0008006" key="4">
    <source>
        <dbReference type="Google" id="ProtNLM"/>
    </source>
</evidence>
<dbReference type="Proteomes" id="UP000305760">
    <property type="component" value="Unassembled WGS sequence"/>
</dbReference>
<evidence type="ECO:0000313" key="3">
    <source>
        <dbReference type="Proteomes" id="UP000305760"/>
    </source>
</evidence>
<protein>
    <recommendedName>
        <fullName evidence="4">DUF2059 domain-containing protein</fullName>
    </recommendedName>
</protein>
<dbReference type="OrthoDB" id="6025358at2"/>
<reference evidence="2 3" key="1">
    <citation type="submission" date="2019-03" db="EMBL/GenBank/DDBJ databases">
        <title>Arenimonas daejeonensis sp. nov., isolated from compost.</title>
        <authorList>
            <person name="Jeon C.O."/>
        </authorList>
    </citation>
    <scope>NUCLEOTIDE SEQUENCE [LARGE SCALE GENOMIC DNA]</scope>
    <source>
        <strain evidence="2 3">R29</strain>
    </source>
</reference>
<feature type="chain" id="PRO_5023048569" description="DUF2059 domain-containing protein" evidence="1">
    <location>
        <begin position="25"/>
        <end position="214"/>
    </location>
</feature>
<dbReference type="EMBL" id="SMDR01000001">
    <property type="protein sequence ID" value="TNJ34558.1"/>
    <property type="molecule type" value="Genomic_DNA"/>
</dbReference>
<keyword evidence="3" id="KW-1185">Reference proteome</keyword>
<evidence type="ECO:0000313" key="2">
    <source>
        <dbReference type="EMBL" id="TNJ34558.1"/>
    </source>
</evidence>
<proteinExistence type="predicted"/>
<sequence length="214" mass="22865">MTLRVFRKLCLAASLVLAAGPVLAETAQTHEQRIDRLTDSMVVLMPFGTIFESVAAADPSWPAMERADEISARQLVCLRGELSTEGYRRYARGMVQVYADANPGRLDSDIALVESGVAEMFGKLVLAGAEGERTGVQADPEQLLAGYAPEQLEAFMTFFSAEEHAGLRELAGLGNQLNTAKSAEENEAAGEQLGSALAGKLMARAMDTCGVKLP</sequence>
<name>A0A5C4RU68_9GAMM</name>
<evidence type="ECO:0000256" key="1">
    <source>
        <dbReference type="SAM" id="SignalP"/>
    </source>
</evidence>
<dbReference type="RefSeq" id="WP_139445056.1">
    <property type="nucleotide sequence ID" value="NZ_SMDR01000001.1"/>
</dbReference>
<feature type="signal peptide" evidence="1">
    <location>
        <begin position="1"/>
        <end position="24"/>
    </location>
</feature>
<gene>
    <name evidence="2" type="ORF">E1B00_01865</name>
</gene>
<comment type="caution">
    <text evidence="2">The sequence shown here is derived from an EMBL/GenBank/DDBJ whole genome shotgun (WGS) entry which is preliminary data.</text>
</comment>
<organism evidence="2 3">
    <name type="scientific">Arenimonas terrae</name>
    <dbReference type="NCBI Taxonomy" id="2546226"/>
    <lineage>
        <taxon>Bacteria</taxon>
        <taxon>Pseudomonadati</taxon>
        <taxon>Pseudomonadota</taxon>
        <taxon>Gammaproteobacteria</taxon>
        <taxon>Lysobacterales</taxon>
        <taxon>Lysobacteraceae</taxon>
        <taxon>Arenimonas</taxon>
    </lineage>
</organism>
<dbReference type="AlphaFoldDB" id="A0A5C4RU68"/>
<keyword evidence="1" id="KW-0732">Signal</keyword>